<dbReference type="EMBL" id="BMAO01010397">
    <property type="protein sequence ID" value="GFQ66928.1"/>
    <property type="molecule type" value="Genomic_DNA"/>
</dbReference>
<name>A0A8X6FTK1_TRICU</name>
<reference evidence="1" key="1">
    <citation type="submission" date="2020-07" db="EMBL/GenBank/DDBJ databases">
        <title>Multicomponent nature underlies the extraordinary mechanical properties of spider dragline silk.</title>
        <authorList>
            <person name="Kono N."/>
            <person name="Nakamura H."/>
            <person name="Mori M."/>
            <person name="Yoshida Y."/>
            <person name="Ohtoshi R."/>
            <person name="Malay A.D."/>
            <person name="Moran D.A.P."/>
            <person name="Tomita M."/>
            <person name="Numata K."/>
            <person name="Arakawa K."/>
        </authorList>
    </citation>
    <scope>NUCLEOTIDE SEQUENCE</scope>
</reference>
<sequence>MDIQPQSDSARRRKISPTYNWYSHGIIDRFETAEVLVQKESIEIQHRFVLACKYYLEDQVDKSQNKDITDSIQMYHNRTEIETFYENYLGLRCYFKKLRPQARYRCLSYSLLVGEMHHFVLYLCFSELTFDEAKDLFRHLSASRRHRVDKSQNKDITDSIQMYHNRTEIETFYENYLGLRCYFKKLRPQARYRCLSYSLLVGEMHHFDLYLYFSELTFDEAKDLFRHLSASRRLRVIEVFLR</sequence>
<gene>
    <name evidence="1" type="primary">NCL1_13039</name>
    <name evidence="1" type="ORF">TNCT_131742</name>
</gene>
<dbReference type="AlphaFoldDB" id="A0A8X6FTK1"/>
<keyword evidence="2" id="KW-1185">Reference proteome</keyword>
<accession>A0A8X6FTK1</accession>
<protein>
    <submittedName>
        <fullName evidence="1">Uncharacterized protein</fullName>
    </submittedName>
</protein>
<comment type="caution">
    <text evidence="1">The sequence shown here is derived from an EMBL/GenBank/DDBJ whole genome shotgun (WGS) entry which is preliminary data.</text>
</comment>
<organism evidence="1 2">
    <name type="scientific">Trichonephila clavata</name>
    <name type="common">Joro spider</name>
    <name type="synonym">Nephila clavata</name>
    <dbReference type="NCBI Taxonomy" id="2740835"/>
    <lineage>
        <taxon>Eukaryota</taxon>
        <taxon>Metazoa</taxon>
        <taxon>Ecdysozoa</taxon>
        <taxon>Arthropoda</taxon>
        <taxon>Chelicerata</taxon>
        <taxon>Arachnida</taxon>
        <taxon>Araneae</taxon>
        <taxon>Araneomorphae</taxon>
        <taxon>Entelegynae</taxon>
        <taxon>Araneoidea</taxon>
        <taxon>Nephilidae</taxon>
        <taxon>Trichonephila</taxon>
    </lineage>
</organism>
<dbReference type="Proteomes" id="UP000887116">
    <property type="component" value="Unassembled WGS sequence"/>
</dbReference>
<proteinExistence type="predicted"/>
<evidence type="ECO:0000313" key="1">
    <source>
        <dbReference type="EMBL" id="GFQ66928.1"/>
    </source>
</evidence>
<evidence type="ECO:0000313" key="2">
    <source>
        <dbReference type="Proteomes" id="UP000887116"/>
    </source>
</evidence>